<dbReference type="GO" id="GO:0016812">
    <property type="term" value="F:hydrolase activity, acting on carbon-nitrogen (but not peptide) bonds, in cyclic amides"/>
    <property type="evidence" value="ECO:0007669"/>
    <property type="project" value="TreeGrafter"/>
</dbReference>
<dbReference type="PATRIC" id="fig|665004.4.peg.2264"/>
<dbReference type="Pfam" id="PF01979">
    <property type="entry name" value="Amidohydro_1"/>
    <property type="match status" value="1"/>
</dbReference>
<evidence type="ECO:0000259" key="3">
    <source>
        <dbReference type="Pfam" id="PF01979"/>
    </source>
</evidence>
<dbReference type="GO" id="GO:0005829">
    <property type="term" value="C:cytosol"/>
    <property type="evidence" value="ECO:0007669"/>
    <property type="project" value="TreeGrafter"/>
</dbReference>
<comment type="cofactor">
    <cofactor evidence="1">
        <name>Zn(2+)</name>
        <dbReference type="ChEBI" id="CHEBI:29105"/>
    </cofactor>
</comment>
<dbReference type="InterPro" id="IPR032466">
    <property type="entry name" value="Metal_Hydrolase"/>
</dbReference>
<dbReference type="Proteomes" id="UP000074382">
    <property type="component" value="Unassembled WGS sequence"/>
</dbReference>
<sequence length="452" mass="48473">MRFDVAVTGGLLVDPEWGTLRGGLGIKDGRIAAVLAPHERPDADETIDATGLVVMPGVIDPHTHLGYALPFEEDLATETRSAALGGVTTVMSFYRQYKGAEPAPYDEIPELVEAINRRAVVDVALHLGMLAESQVNEIPRYAAAGVSSHKFYMAYRGPDGATVGMVNECDDGLLLEGLRLLGEHNGVACVHAENTDIVNRTMRQVRESGATGLRAWSAARPAFAEAENIHRVAFLARRTDATVYLVHIGSRESLEAAVQEKRAGGRVRIETCPHYLTHTYDSPVGSLAKINPPVRTADDVEAMWRGLISGDIDTVGTDHCAVPLDRKQSDIWSAAAGFPGMATTLPVLLSEGHHKRGMSLQRIAQVLSGNAASIFSMPNKGTLRPGADADLVLCDLDAERVVDHAALGSSAEYSILDGQTLKGWPVRTISHGRTVALNGEIVGEPNGRFVAR</sequence>
<proteinExistence type="inferred from homology"/>
<accession>A0A147KLE7</accession>
<dbReference type="STRING" id="665004.AC529_03045"/>
<dbReference type="OrthoDB" id="9803027at2"/>
<keyword evidence="5" id="KW-1185">Reference proteome</keyword>
<protein>
    <recommendedName>
        <fullName evidence="3">Amidohydrolase-related domain-containing protein</fullName>
    </recommendedName>
</protein>
<organism evidence="4 5">
    <name type="scientific">Thermobifida cellulosilytica TB100</name>
    <dbReference type="NCBI Taxonomy" id="665004"/>
    <lineage>
        <taxon>Bacteria</taxon>
        <taxon>Bacillati</taxon>
        <taxon>Actinomycetota</taxon>
        <taxon>Actinomycetes</taxon>
        <taxon>Streptosporangiales</taxon>
        <taxon>Nocardiopsidaceae</taxon>
        <taxon>Thermobifida</taxon>
    </lineage>
</organism>
<dbReference type="InterPro" id="IPR006680">
    <property type="entry name" value="Amidohydro-rel"/>
</dbReference>
<reference evidence="5" key="1">
    <citation type="journal article" date="2017" name="Acta Aliment.">
        <title>Plant polysaccharide degrading enzyme system of Thermpbifida cellulosilytica TB100 revealed by de novo genome project data.</title>
        <authorList>
            <person name="Toth A."/>
            <person name="Baka E."/>
            <person name="Luzics S."/>
            <person name="Bata-Vidacs I."/>
            <person name="Nagy I."/>
            <person name="Balint B."/>
            <person name="Herceg R."/>
            <person name="Olasz F."/>
            <person name="Wilk T."/>
            <person name="Nagy T."/>
            <person name="Kriszt B."/>
            <person name="Nagy I."/>
            <person name="Kukolya J."/>
        </authorList>
    </citation>
    <scope>NUCLEOTIDE SEQUENCE [LARGE SCALE GENOMIC DNA]</scope>
    <source>
        <strain evidence="5">TB100</strain>
    </source>
</reference>
<dbReference type="FunFam" id="3.20.20.140:FF:000174">
    <property type="entry name" value="Dihydropyrimidinase-related protein 2"/>
    <property type="match status" value="1"/>
</dbReference>
<dbReference type="EMBL" id="LGEM01000015">
    <property type="protein sequence ID" value="KUP98132.1"/>
    <property type="molecule type" value="Genomic_DNA"/>
</dbReference>
<dbReference type="SUPFAM" id="SSF51556">
    <property type="entry name" value="Metallo-dependent hydrolases"/>
    <property type="match status" value="1"/>
</dbReference>
<evidence type="ECO:0000313" key="4">
    <source>
        <dbReference type="EMBL" id="KUP98132.1"/>
    </source>
</evidence>
<name>A0A147KLE7_THECS</name>
<dbReference type="AlphaFoldDB" id="A0A147KLE7"/>
<evidence type="ECO:0000256" key="2">
    <source>
        <dbReference type="ARBA" id="ARBA00008829"/>
    </source>
</evidence>
<comment type="similarity">
    <text evidence="2">Belongs to the metallo-dependent hydrolases superfamily. Hydantoinase/dihydropyrimidinase family.</text>
</comment>
<dbReference type="InterPro" id="IPR011059">
    <property type="entry name" value="Metal-dep_hydrolase_composite"/>
</dbReference>
<gene>
    <name evidence="4" type="ORF">AC529_03045</name>
</gene>
<dbReference type="Gene3D" id="2.30.40.10">
    <property type="entry name" value="Urease, subunit C, domain 1"/>
    <property type="match status" value="1"/>
</dbReference>
<evidence type="ECO:0000313" key="5">
    <source>
        <dbReference type="Proteomes" id="UP000074382"/>
    </source>
</evidence>
<dbReference type="PANTHER" id="PTHR11647">
    <property type="entry name" value="HYDRANTOINASE/DIHYDROPYRIMIDINASE FAMILY MEMBER"/>
    <property type="match status" value="1"/>
</dbReference>
<comment type="caution">
    <text evidence="4">The sequence shown here is derived from an EMBL/GenBank/DDBJ whole genome shotgun (WGS) entry which is preliminary data.</text>
</comment>
<feature type="domain" description="Amidohydrolase-related" evidence="3">
    <location>
        <begin position="53"/>
        <end position="435"/>
    </location>
</feature>
<dbReference type="PANTHER" id="PTHR11647:SF1">
    <property type="entry name" value="COLLAPSIN RESPONSE MEDIATOR PROTEIN"/>
    <property type="match status" value="1"/>
</dbReference>
<dbReference type="RefSeq" id="WP_157080180.1">
    <property type="nucleotide sequence ID" value="NZ_KQ950182.1"/>
</dbReference>
<dbReference type="InterPro" id="IPR050378">
    <property type="entry name" value="Metallo-dep_Hydrolases_sf"/>
</dbReference>
<evidence type="ECO:0000256" key="1">
    <source>
        <dbReference type="ARBA" id="ARBA00001947"/>
    </source>
</evidence>
<dbReference type="Gene3D" id="3.20.20.140">
    <property type="entry name" value="Metal-dependent hydrolases"/>
    <property type="match status" value="1"/>
</dbReference>
<dbReference type="SUPFAM" id="SSF51338">
    <property type="entry name" value="Composite domain of metallo-dependent hydrolases"/>
    <property type="match status" value="1"/>
</dbReference>